<evidence type="ECO:0000313" key="5">
    <source>
        <dbReference type="EMBL" id="GFH29300.1"/>
    </source>
</evidence>
<name>A0A6A0A995_HAELA</name>
<keyword evidence="6" id="KW-1185">Reference proteome</keyword>
<dbReference type="AlphaFoldDB" id="A0A6A0A995"/>
<sequence>MITKQPAADDLLAASPSSSDRHYFDREFPELCSGPATVVEVGCGAGNTVFPLLELNPGLRV</sequence>
<dbReference type="SUPFAM" id="SSF53335">
    <property type="entry name" value="S-adenosyl-L-methionine-dependent methyltransferases"/>
    <property type="match status" value="1"/>
</dbReference>
<comment type="similarity">
    <text evidence="1">Belongs to the methyltransferase superfamily. METL family.</text>
</comment>
<dbReference type="Proteomes" id="UP000485058">
    <property type="component" value="Unassembled WGS sequence"/>
</dbReference>
<gene>
    <name evidence="5" type="ORF">HaLaN_27938</name>
</gene>
<evidence type="ECO:0000256" key="3">
    <source>
        <dbReference type="ARBA" id="ARBA00022679"/>
    </source>
</evidence>
<dbReference type="InterPro" id="IPR029063">
    <property type="entry name" value="SAM-dependent_MTases_sf"/>
</dbReference>
<evidence type="ECO:0000256" key="4">
    <source>
        <dbReference type="SAM" id="MobiDB-lite"/>
    </source>
</evidence>
<dbReference type="GO" id="GO:0008173">
    <property type="term" value="F:RNA methyltransferase activity"/>
    <property type="evidence" value="ECO:0007669"/>
    <property type="project" value="UniProtKB-ARBA"/>
</dbReference>
<dbReference type="GO" id="GO:0008757">
    <property type="term" value="F:S-adenosylmethionine-dependent methyltransferase activity"/>
    <property type="evidence" value="ECO:0007669"/>
    <property type="project" value="UniProtKB-ARBA"/>
</dbReference>
<evidence type="ECO:0000256" key="2">
    <source>
        <dbReference type="ARBA" id="ARBA00022603"/>
    </source>
</evidence>
<organism evidence="5 6">
    <name type="scientific">Haematococcus lacustris</name>
    <name type="common">Green alga</name>
    <name type="synonym">Haematococcus pluvialis</name>
    <dbReference type="NCBI Taxonomy" id="44745"/>
    <lineage>
        <taxon>Eukaryota</taxon>
        <taxon>Viridiplantae</taxon>
        <taxon>Chlorophyta</taxon>
        <taxon>core chlorophytes</taxon>
        <taxon>Chlorophyceae</taxon>
        <taxon>CS clade</taxon>
        <taxon>Chlamydomonadales</taxon>
        <taxon>Haematococcaceae</taxon>
        <taxon>Haematococcus</taxon>
    </lineage>
</organism>
<proteinExistence type="inferred from homology"/>
<evidence type="ECO:0000313" key="6">
    <source>
        <dbReference type="Proteomes" id="UP000485058"/>
    </source>
</evidence>
<feature type="region of interest" description="Disordered" evidence="4">
    <location>
        <begin position="1"/>
        <end position="21"/>
    </location>
</feature>
<reference evidence="5 6" key="1">
    <citation type="submission" date="2020-02" db="EMBL/GenBank/DDBJ databases">
        <title>Draft genome sequence of Haematococcus lacustris strain NIES-144.</title>
        <authorList>
            <person name="Morimoto D."/>
            <person name="Nakagawa S."/>
            <person name="Yoshida T."/>
            <person name="Sawayama S."/>
        </authorList>
    </citation>
    <scope>NUCLEOTIDE SEQUENCE [LARGE SCALE GENOMIC DNA]</scope>
    <source>
        <strain evidence="5 6">NIES-144</strain>
    </source>
</reference>
<feature type="compositionally biased region" description="Low complexity" evidence="4">
    <location>
        <begin position="1"/>
        <end position="18"/>
    </location>
</feature>
<dbReference type="InterPro" id="IPR026113">
    <property type="entry name" value="METTL2/6/8-like"/>
</dbReference>
<dbReference type="PANTHER" id="PTHR22809:SF5">
    <property type="entry name" value="TRNA N(3)-METHYLCYTIDINE METHYLTRANSFERASE METTL6"/>
    <property type="match status" value="1"/>
</dbReference>
<accession>A0A6A0A995</accession>
<comment type="caution">
    <text evidence="5">The sequence shown here is derived from an EMBL/GenBank/DDBJ whole genome shotgun (WGS) entry which is preliminary data.</text>
</comment>
<dbReference type="EMBL" id="BLLF01004280">
    <property type="protein sequence ID" value="GFH29300.1"/>
    <property type="molecule type" value="Genomic_DNA"/>
</dbReference>
<evidence type="ECO:0000256" key="1">
    <source>
        <dbReference type="ARBA" id="ARBA00009725"/>
    </source>
</evidence>
<dbReference type="GO" id="GO:0032259">
    <property type="term" value="P:methylation"/>
    <property type="evidence" value="ECO:0007669"/>
    <property type="project" value="UniProtKB-KW"/>
</dbReference>
<feature type="non-terminal residue" evidence="5">
    <location>
        <position position="61"/>
    </location>
</feature>
<keyword evidence="3" id="KW-0808">Transferase</keyword>
<protein>
    <submittedName>
        <fullName evidence="5">Methyltransf_12 domain-containing protein</fullName>
    </submittedName>
</protein>
<dbReference type="PANTHER" id="PTHR22809">
    <property type="entry name" value="METHYLTRANSFERASE-RELATED"/>
    <property type="match status" value="1"/>
</dbReference>
<keyword evidence="2" id="KW-0489">Methyltransferase</keyword>